<keyword evidence="11" id="KW-1185">Reference proteome</keyword>
<proteinExistence type="predicted"/>
<dbReference type="GO" id="GO:0000156">
    <property type="term" value="F:phosphorelay response regulator activity"/>
    <property type="evidence" value="ECO:0007669"/>
    <property type="project" value="TreeGrafter"/>
</dbReference>
<dbReference type="InterPro" id="IPR011006">
    <property type="entry name" value="CheY-like_superfamily"/>
</dbReference>
<evidence type="ECO:0000256" key="1">
    <source>
        <dbReference type="ARBA" id="ARBA00022553"/>
    </source>
</evidence>
<protein>
    <submittedName>
        <fullName evidence="10">DNA-binding response regulator, OmpR family, contains REC and winged-helix (WHTH) domain</fullName>
    </submittedName>
</protein>
<feature type="DNA-binding region" description="OmpR/PhoB-type" evidence="7">
    <location>
        <begin position="141"/>
        <end position="237"/>
    </location>
</feature>
<keyword evidence="3" id="KW-0805">Transcription regulation</keyword>
<dbReference type="SMART" id="SM00862">
    <property type="entry name" value="Trans_reg_C"/>
    <property type="match status" value="1"/>
</dbReference>
<feature type="domain" description="Response regulatory" evidence="8">
    <location>
        <begin position="16"/>
        <end position="131"/>
    </location>
</feature>
<dbReference type="Proteomes" id="UP000184327">
    <property type="component" value="Unassembled WGS sequence"/>
</dbReference>
<evidence type="ECO:0000256" key="7">
    <source>
        <dbReference type="PROSITE-ProRule" id="PRU01091"/>
    </source>
</evidence>
<evidence type="ECO:0000256" key="5">
    <source>
        <dbReference type="ARBA" id="ARBA00023163"/>
    </source>
</evidence>
<evidence type="ECO:0000256" key="4">
    <source>
        <dbReference type="ARBA" id="ARBA00023125"/>
    </source>
</evidence>
<sequence length="247" mass="28083">MPETKMPYNKPPIPYTVLIVEDERVIAENILLVLEREGFVADIAPNAHAALYELEHGLYDLVLLDIGLPGMDGYQMLRTMRQELRLSTPVLLLTARTTLEDKLQGFTDGADDYLTKPFALEEVVMRTRALIRRSRQLSDTAFELHHGPLRYVVAEQLVTVEGRVLRLSRKSLMILELLLRYAGRVVPRQRLEDYLWQGEPPSTEAVRSQLHLLRKALHAQGYDGIETVHGIGWRLKPADAMATPPEP</sequence>
<keyword evidence="2" id="KW-0902">Two-component regulatory system</keyword>
<dbReference type="SMART" id="SM00448">
    <property type="entry name" value="REC"/>
    <property type="match status" value="1"/>
</dbReference>
<dbReference type="InterPro" id="IPR039420">
    <property type="entry name" value="WalR-like"/>
</dbReference>
<dbReference type="PROSITE" id="PS50110">
    <property type="entry name" value="RESPONSE_REGULATORY"/>
    <property type="match status" value="1"/>
</dbReference>
<feature type="domain" description="OmpR/PhoB-type" evidence="9">
    <location>
        <begin position="141"/>
        <end position="237"/>
    </location>
</feature>
<feature type="modified residue" description="4-aspartylphosphate" evidence="6">
    <location>
        <position position="65"/>
    </location>
</feature>
<dbReference type="Pfam" id="PF00486">
    <property type="entry name" value="Trans_reg_C"/>
    <property type="match status" value="1"/>
</dbReference>
<evidence type="ECO:0000256" key="2">
    <source>
        <dbReference type="ARBA" id="ARBA00023012"/>
    </source>
</evidence>
<dbReference type="InterPro" id="IPR036388">
    <property type="entry name" value="WH-like_DNA-bd_sf"/>
</dbReference>
<dbReference type="Gene3D" id="1.10.10.10">
    <property type="entry name" value="Winged helix-like DNA-binding domain superfamily/Winged helix DNA-binding domain"/>
    <property type="match status" value="1"/>
</dbReference>
<dbReference type="InterPro" id="IPR001789">
    <property type="entry name" value="Sig_transdc_resp-reg_receiver"/>
</dbReference>
<dbReference type="STRING" id="1122156.SAMN02745117_02045"/>
<dbReference type="GO" id="GO:0032993">
    <property type="term" value="C:protein-DNA complex"/>
    <property type="evidence" value="ECO:0007669"/>
    <property type="project" value="TreeGrafter"/>
</dbReference>
<dbReference type="Gene3D" id="3.40.50.2300">
    <property type="match status" value="1"/>
</dbReference>
<organism evidence="10 11">
    <name type="scientific">Lampropedia hyalina DSM 16112</name>
    <dbReference type="NCBI Taxonomy" id="1122156"/>
    <lineage>
        <taxon>Bacteria</taxon>
        <taxon>Pseudomonadati</taxon>
        <taxon>Pseudomonadota</taxon>
        <taxon>Betaproteobacteria</taxon>
        <taxon>Burkholderiales</taxon>
        <taxon>Comamonadaceae</taxon>
        <taxon>Lampropedia</taxon>
    </lineage>
</organism>
<reference evidence="10 11" key="1">
    <citation type="submission" date="2016-11" db="EMBL/GenBank/DDBJ databases">
        <authorList>
            <person name="Jaros S."/>
            <person name="Januszkiewicz K."/>
            <person name="Wedrychowicz H."/>
        </authorList>
    </citation>
    <scope>NUCLEOTIDE SEQUENCE [LARGE SCALE GENOMIC DNA]</scope>
    <source>
        <strain evidence="10 11">DSM 16112</strain>
    </source>
</reference>
<dbReference type="Gene3D" id="6.10.250.690">
    <property type="match status" value="1"/>
</dbReference>
<dbReference type="Pfam" id="PF00072">
    <property type="entry name" value="Response_reg"/>
    <property type="match status" value="1"/>
</dbReference>
<gene>
    <name evidence="10" type="ORF">SAMN02745117_02045</name>
</gene>
<keyword evidence="1 6" id="KW-0597">Phosphoprotein</keyword>
<evidence type="ECO:0000259" key="8">
    <source>
        <dbReference type="PROSITE" id="PS50110"/>
    </source>
</evidence>
<evidence type="ECO:0000259" key="9">
    <source>
        <dbReference type="PROSITE" id="PS51755"/>
    </source>
</evidence>
<dbReference type="GO" id="GO:0005829">
    <property type="term" value="C:cytosol"/>
    <property type="evidence" value="ECO:0007669"/>
    <property type="project" value="TreeGrafter"/>
</dbReference>
<accession>A0A1M5C1P1</accession>
<evidence type="ECO:0000313" key="10">
    <source>
        <dbReference type="EMBL" id="SHF48527.1"/>
    </source>
</evidence>
<dbReference type="GO" id="GO:0000976">
    <property type="term" value="F:transcription cis-regulatory region binding"/>
    <property type="evidence" value="ECO:0007669"/>
    <property type="project" value="TreeGrafter"/>
</dbReference>
<evidence type="ECO:0000256" key="3">
    <source>
        <dbReference type="ARBA" id="ARBA00023015"/>
    </source>
</evidence>
<keyword evidence="4 7" id="KW-0238">DNA-binding</keyword>
<dbReference type="CDD" id="cd00383">
    <property type="entry name" value="trans_reg_C"/>
    <property type="match status" value="1"/>
</dbReference>
<dbReference type="PANTHER" id="PTHR48111">
    <property type="entry name" value="REGULATOR OF RPOS"/>
    <property type="match status" value="1"/>
</dbReference>
<evidence type="ECO:0000256" key="6">
    <source>
        <dbReference type="PROSITE-ProRule" id="PRU00169"/>
    </source>
</evidence>
<dbReference type="InterPro" id="IPR001867">
    <property type="entry name" value="OmpR/PhoB-type_DNA-bd"/>
</dbReference>
<dbReference type="EMBL" id="FQUZ01000024">
    <property type="protein sequence ID" value="SHF48527.1"/>
    <property type="molecule type" value="Genomic_DNA"/>
</dbReference>
<dbReference type="PANTHER" id="PTHR48111:SF22">
    <property type="entry name" value="REGULATOR OF RPOS"/>
    <property type="match status" value="1"/>
</dbReference>
<name>A0A1M5C1P1_9BURK</name>
<dbReference type="AlphaFoldDB" id="A0A1M5C1P1"/>
<dbReference type="PROSITE" id="PS51755">
    <property type="entry name" value="OMPR_PHOB"/>
    <property type="match status" value="1"/>
</dbReference>
<dbReference type="SUPFAM" id="SSF52172">
    <property type="entry name" value="CheY-like"/>
    <property type="match status" value="1"/>
</dbReference>
<evidence type="ECO:0000313" key="11">
    <source>
        <dbReference type="Proteomes" id="UP000184327"/>
    </source>
</evidence>
<keyword evidence="5" id="KW-0804">Transcription</keyword>
<dbReference type="GO" id="GO:0006355">
    <property type="term" value="P:regulation of DNA-templated transcription"/>
    <property type="evidence" value="ECO:0007669"/>
    <property type="project" value="InterPro"/>
</dbReference>